<dbReference type="VEuPathDB" id="FungiDB:BCV72DRAFT_6725"/>
<reference evidence="11 12" key="1">
    <citation type="journal article" date="2016" name="Proc. Natl. Acad. Sci. U.S.A.">
        <title>Lipid metabolic changes in an early divergent fungus govern the establishment of a mutualistic symbiosis with endobacteria.</title>
        <authorList>
            <person name="Lastovetsky O.A."/>
            <person name="Gaspar M.L."/>
            <person name="Mondo S.J."/>
            <person name="LaButti K.M."/>
            <person name="Sandor L."/>
            <person name="Grigoriev I.V."/>
            <person name="Henry S.A."/>
            <person name="Pawlowska T.E."/>
        </authorList>
    </citation>
    <scope>NUCLEOTIDE SEQUENCE [LARGE SCALE GENOMIC DNA]</scope>
    <source>
        <strain evidence="11 12">ATCC 11559</strain>
    </source>
</reference>
<dbReference type="InterPro" id="IPR038765">
    <property type="entry name" value="Papain-like_cys_pep_sf"/>
</dbReference>
<dbReference type="PRINTS" id="PR00707">
    <property type="entry name" value="UBCTHYDRLASE"/>
</dbReference>
<dbReference type="AlphaFoldDB" id="A0A0A1N654"/>
<feature type="region of interest" description="Disordered" evidence="9">
    <location>
        <begin position="298"/>
        <end position="341"/>
    </location>
</feature>
<comment type="catalytic activity">
    <reaction evidence="1 7 8">
        <text>Thiol-dependent hydrolysis of ester, thioester, amide, peptide and isopeptide bonds formed by the C-terminal Gly of ubiquitin (a 76-residue protein attached to proteins as an intracellular targeting signal).</text>
        <dbReference type="EC" id="3.4.19.12"/>
    </reaction>
</comment>
<organism evidence="11 12">
    <name type="scientific">Rhizopus microsporus</name>
    <dbReference type="NCBI Taxonomy" id="58291"/>
    <lineage>
        <taxon>Eukaryota</taxon>
        <taxon>Fungi</taxon>
        <taxon>Fungi incertae sedis</taxon>
        <taxon>Mucoromycota</taxon>
        <taxon>Mucoromycotina</taxon>
        <taxon>Mucoromycetes</taxon>
        <taxon>Mucorales</taxon>
        <taxon>Mucorineae</taxon>
        <taxon>Rhizopodaceae</taxon>
        <taxon>Rhizopus</taxon>
    </lineage>
</organism>
<dbReference type="InterPro" id="IPR036959">
    <property type="entry name" value="Peptidase_C12_UCH_sf"/>
</dbReference>
<keyword evidence="4 7" id="KW-0833">Ubl conjugation pathway</keyword>
<evidence type="ECO:0000256" key="9">
    <source>
        <dbReference type="SAM" id="MobiDB-lite"/>
    </source>
</evidence>
<dbReference type="Gene3D" id="3.40.532.10">
    <property type="entry name" value="Peptidase C12, ubiquitin carboxyl-terminal hydrolase"/>
    <property type="match status" value="1"/>
</dbReference>
<evidence type="ECO:0000256" key="4">
    <source>
        <dbReference type="ARBA" id="ARBA00022786"/>
    </source>
</evidence>
<dbReference type="PROSITE" id="PS52048">
    <property type="entry name" value="UCH_DOMAIN"/>
    <property type="match status" value="1"/>
</dbReference>
<gene>
    <name evidence="11" type="ORF">BCV71DRAFT_288942</name>
</gene>
<evidence type="ECO:0000259" key="10">
    <source>
        <dbReference type="PROSITE" id="PS52048"/>
    </source>
</evidence>
<dbReference type="GO" id="GO:0016579">
    <property type="term" value="P:protein deubiquitination"/>
    <property type="evidence" value="ECO:0007669"/>
    <property type="project" value="TreeGrafter"/>
</dbReference>
<sequence>MTSDLMLPVDQNEPWTLLPSDPAIFNDMVREYGTKEVKVQEVYSLDFDFLNAEGPVYGLILASKCTDNDNDIIPTDTNTADINDSPVTFTAQVITNICGTLALLAVLFNADIYKGALLESFLEFTRGFSPVNRGMALGNSPQIRKIHHLYTTLQQKSDTLMMDIDDEELASSNQELVDTENYHYVSYIYKAGFVWELDGLKHGPIKLAPSTENGWLNTLKPFLEQKMTASEDNGIAFSLMAVTYESPTSKQDNEDIDDLIRQKFDYFPFLEKLFTVAYEEGLLQECAEFKKHVKAVKRQVASKKKSQKRSKATKGKNKVKLTTEKPIEKKKRGRPSKSKSK</sequence>
<feature type="site" description="Important for enzyme activity" evidence="7">
    <location>
        <position position="198"/>
    </location>
</feature>
<dbReference type="OMA" id="QVITNIC"/>
<name>A0A0A1N654_RHIZD</name>
<keyword evidence="3 7" id="KW-0645">Protease</keyword>
<keyword evidence="6 7" id="KW-0788">Thiol protease</keyword>
<keyword evidence="5 7" id="KW-0378">Hydrolase</keyword>
<evidence type="ECO:0000256" key="6">
    <source>
        <dbReference type="ARBA" id="ARBA00022807"/>
    </source>
</evidence>
<dbReference type="GO" id="GO:0006511">
    <property type="term" value="P:ubiquitin-dependent protein catabolic process"/>
    <property type="evidence" value="ECO:0007669"/>
    <property type="project" value="UniProtKB-UniRule"/>
</dbReference>
<feature type="compositionally biased region" description="Basic residues" evidence="9">
    <location>
        <begin position="298"/>
        <end position="319"/>
    </location>
</feature>
<evidence type="ECO:0000256" key="3">
    <source>
        <dbReference type="ARBA" id="ARBA00022670"/>
    </source>
</evidence>
<comment type="similarity">
    <text evidence="2 7 8">Belongs to the peptidase C12 family.</text>
</comment>
<evidence type="ECO:0000256" key="8">
    <source>
        <dbReference type="RuleBase" id="RU361215"/>
    </source>
</evidence>
<dbReference type="EMBL" id="KV921281">
    <property type="protein sequence ID" value="ORE21275.1"/>
    <property type="molecule type" value="Genomic_DNA"/>
</dbReference>
<feature type="active site" description="Nucleophile" evidence="7">
    <location>
        <position position="98"/>
    </location>
</feature>
<dbReference type="GO" id="GO:0005737">
    <property type="term" value="C:cytoplasm"/>
    <property type="evidence" value="ECO:0007669"/>
    <property type="project" value="TreeGrafter"/>
</dbReference>
<dbReference type="PANTHER" id="PTHR10589">
    <property type="entry name" value="UBIQUITIN CARBOXYL-TERMINAL HYDROLASE"/>
    <property type="match status" value="1"/>
</dbReference>
<dbReference type="GO" id="GO:0004843">
    <property type="term" value="F:cysteine-type deubiquitinase activity"/>
    <property type="evidence" value="ECO:0007669"/>
    <property type="project" value="UniProtKB-UniRule"/>
</dbReference>
<evidence type="ECO:0000313" key="11">
    <source>
        <dbReference type="EMBL" id="ORE21275.1"/>
    </source>
</evidence>
<evidence type="ECO:0000256" key="5">
    <source>
        <dbReference type="ARBA" id="ARBA00022801"/>
    </source>
</evidence>
<evidence type="ECO:0000256" key="1">
    <source>
        <dbReference type="ARBA" id="ARBA00000707"/>
    </source>
</evidence>
<dbReference type="PANTHER" id="PTHR10589:SF16">
    <property type="entry name" value="UBIQUITIN CARBOXYL-TERMINAL HYDROLASE ISOZYME L5"/>
    <property type="match status" value="1"/>
</dbReference>
<accession>A0A0A1N654</accession>
<evidence type="ECO:0000256" key="2">
    <source>
        <dbReference type="ARBA" id="ARBA00009326"/>
    </source>
</evidence>
<dbReference type="SUPFAM" id="SSF54001">
    <property type="entry name" value="Cysteine proteinases"/>
    <property type="match status" value="1"/>
</dbReference>
<evidence type="ECO:0000313" key="12">
    <source>
        <dbReference type="Proteomes" id="UP000242381"/>
    </source>
</evidence>
<dbReference type="Proteomes" id="UP000242381">
    <property type="component" value="Unassembled WGS sequence"/>
</dbReference>
<protein>
    <recommendedName>
        <fullName evidence="8">Ubiquitin carboxyl-terminal hydrolase</fullName>
        <ecNumber evidence="8">3.4.19.12</ecNumber>
    </recommendedName>
</protein>
<dbReference type="EC" id="3.4.19.12" evidence="8"/>
<feature type="compositionally biased region" description="Basic residues" evidence="9">
    <location>
        <begin position="328"/>
        <end position="341"/>
    </location>
</feature>
<feature type="site" description="Transition state stabilizer" evidence="7">
    <location>
        <position position="92"/>
    </location>
</feature>
<feature type="active site" description="Proton donor" evidence="7">
    <location>
        <position position="183"/>
    </location>
</feature>
<dbReference type="Pfam" id="PF01088">
    <property type="entry name" value="Peptidase_C12"/>
    <property type="match status" value="1"/>
</dbReference>
<evidence type="ECO:0000256" key="7">
    <source>
        <dbReference type="PROSITE-ProRule" id="PRU01393"/>
    </source>
</evidence>
<proteinExistence type="inferred from homology"/>
<feature type="domain" description="UCH catalytic" evidence="10">
    <location>
        <begin position="14"/>
        <end position="244"/>
    </location>
</feature>
<dbReference type="InterPro" id="IPR001578">
    <property type="entry name" value="Peptidase_C12_UCH"/>
</dbReference>